<name>A0A344J4M5_9GAMM</name>
<reference evidence="2" key="1">
    <citation type="submission" date="2018-05" db="EMBL/GenBank/DDBJ databases">
        <title>Luteimonas pekinense sp. nov., isolated from human Meibomian gland secretions, Beijing, China.</title>
        <authorList>
            <person name="Wen T."/>
            <person name="Bai H."/>
            <person name="Lv H."/>
        </authorList>
    </citation>
    <scope>NUCLEOTIDE SEQUENCE [LARGE SCALE GENOMIC DNA]</scope>
    <source>
        <strain evidence="2">83-4</strain>
    </source>
</reference>
<organism evidence="1 2">
    <name type="scientific">Solilutibacter oculi</name>
    <dbReference type="NCBI Taxonomy" id="2698682"/>
    <lineage>
        <taxon>Bacteria</taxon>
        <taxon>Pseudomonadati</taxon>
        <taxon>Pseudomonadota</taxon>
        <taxon>Gammaproteobacteria</taxon>
        <taxon>Lysobacterales</taxon>
        <taxon>Lysobacteraceae</taxon>
        <taxon>Solilutibacter</taxon>
    </lineage>
</organism>
<protein>
    <submittedName>
        <fullName evidence="1">Phosphoglycerate mutase</fullName>
    </submittedName>
</protein>
<dbReference type="AlphaFoldDB" id="A0A344J4M5"/>
<evidence type="ECO:0000313" key="1">
    <source>
        <dbReference type="EMBL" id="AXA83985.1"/>
    </source>
</evidence>
<evidence type="ECO:0000313" key="2">
    <source>
        <dbReference type="Proteomes" id="UP000251842"/>
    </source>
</evidence>
<gene>
    <name evidence="1" type="ORF">DCD74_04105</name>
</gene>
<dbReference type="RefSeq" id="WP_112926199.1">
    <property type="nucleotide sequence ID" value="NZ_CP029556.1"/>
</dbReference>
<dbReference type="KEGG" id="lue:DCD74_04105"/>
<dbReference type="OrthoDB" id="5295974at2"/>
<proteinExistence type="predicted"/>
<sequence>MAASRIQLLLPAPQRWPQPLPDSIAKALGRADRVDVASAGVPDVPASAALSRLGEDDLTPDDIRAHRWLRADPAWIRADINGARLYAVGAMLPLDADDIDAFAPLVQSLCDEAGFTLDIAHPQRWYLRLPRDDTALPTFSTPIEALGEDVFDHRPEGDAARPWRVLDNEVQVALHQHPRNEARQRLGRPPVNALWWWGGAALPDAPAAAPPTIHSDDPLLRGLARLAKMTPAGVPDAWPDDAQGLFDLRGMRAEDLADKWLLPALEWMSKGNRTMHWMVEDGPTWRLARMQRWRFWRAARDADGQPMHAP</sequence>
<dbReference type="EMBL" id="CP029556">
    <property type="protein sequence ID" value="AXA83985.1"/>
    <property type="molecule type" value="Genomic_DNA"/>
</dbReference>
<keyword evidence="2" id="KW-1185">Reference proteome</keyword>
<dbReference type="Proteomes" id="UP000251842">
    <property type="component" value="Chromosome"/>
</dbReference>
<accession>A0A344J4M5</accession>